<dbReference type="InterPro" id="IPR029058">
    <property type="entry name" value="AB_hydrolase_fold"/>
</dbReference>
<comment type="caution">
    <text evidence="2">The sequence shown here is derived from an EMBL/GenBank/DDBJ whole genome shotgun (WGS) entry which is preliminary data.</text>
</comment>
<dbReference type="Gene3D" id="3.40.50.1820">
    <property type="entry name" value="alpha/beta hydrolase"/>
    <property type="match status" value="1"/>
</dbReference>
<accession>A0A2K3K880</accession>
<dbReference type="AlphaFoldDB" id="A0A2K3K880"/>
<protein>
    <submittedName>
        <fullName evidence="2">Dipeptidyl peptidase family member 6</fullName>
    </submittedName>
</protein>
<evidence type="ECO:0000259" key="1">
    <source>
        <dbReference type="Pfam" id="PF00326"/>
    </source>
</evidence>
<gene>
    <name evidence="2" type="ORF">L195_g053006</name>
</gene>
<dbReference type="InterPro" id="IPR001375">
    <property type="entry name" value="Peptidase_S9_cat"/>
</dbReference>
<reference evidence="2 3" key="1">
    <citation type="journal article" date="2014" name="Am. J. Bot.">
        <title>Genome assembly and annotation for red clover (Trifolium pratense; Fabaceae).</title>
        <authorList>
            <person name="Istvanek J."/>
            <person name="Jaros M."/>
            <person name="Krenek A."/>
            <person name="Repkova J."/>
        </authorList>
    </citation>
    <scope>NUCLEOTIDE SEQUENCE [LARGE SCALE GENOMIC DNA]</scope>
    <source>
        <strain evidence="3">cv. Tatra</strain>
        <tissue evidence="2">Young leaves</tissue>
    </source>
</reference>
<dbReference type="SUPFAM" id="SSF53474">
    <property type="entry name" value="alpha/beta-Hydrolases"/>
    <property type="match status" value="1"/>
</dbReference>
<dbReference type="GO" id="GO:0008236">
    <property type="term" value="F:serine-type peptidase activity"/>
    <property type="evidence" value="ECO:0007669"/>
    <property type="project" value="InterPro"/>
</dbReference>
<dbReference type="EMBL" id="ASHM01087844">
    <property type="protein sequence ID" value="PNX62482.1"/>
    <property type="molecule type" value="Genomic_DNA"/>
</dbReference>
<dbReference type="GO" id="GO:0006508">
    <property type="term" value="P:proteolysis"/>
    <property type="evidence" value="ECO:0007669"/>
    <property type="project" value="InterPro"/>
</dbReference>
<organism evidence="2 3">
    <name type="scientific">Trifolium pratense</name>
    <name type="common">Red clover</name>
    <dbReference type="NCBI Taxonomy" id="57577"/>
    <lineage>
        <taxon>Eukaryota</taxon>
        <taxon>Viridiplantae</taxon>
        <taxon>Streptophyta</taxon>
        <taxon>Embryophyta</taxon>
        <taxon>Tracheophyta</taxon>
        <taxon>Spermatophyta</taxon>
        <taxon>Magnoliopsida</taxon>
        <taxon>eudicotyledons</taxon>
        <taxon>Gunneridae</taxon>
        <taxon>Pentapetalae</taxon>
        <taxon>rosids</taxon>
        <taxon>fabids</taxon>
        <taxon>Fabales</taxon>
        <taxon>Fabaceae</taxon>
        <taxon>Papilionoideae</taxon>
        <taxon>50 kb inversion clade</taxon>
        <taxon>NPAAA clade</taxon>
        <taxon>Hologalegina</taxon>
        <taxon>IRL clade</taxon>
        <taxon>Trifolieae</taxon>
        <taxon>Trifolium</taxon>
    </lineage>
</organism>
<dbReference type="Pfam" id="PF00326">
    <property type="entry name" value="Peptidase_S9"/>
    <property type="match status" value="1"/>
</dbReference>
<feature type="non-terminal residue" evidence="2">
    <location>
        <position position="1"/>
    </location>
</feature>
<dbReference type="Proteomes" id="UP000236291">
    <property type="component" value="Unassembled WGS sequence"/>
</dbReference>
<dbReference type="InterPro" id="IPR050585">
    <property type="entry name" value="Xaa-Pro_dipeptidyl-ppase/CocE"/>
</dbReference>
<dbReference type="PANTHER" id="PTHR43056:SF5">
    <property type="entry name" value="PEPTIDASE S9 PROLYL OLIGOPEPTIDASE CATALYTIC DOMAIN-CONTAINING PROTEIN"/>
    <property type="match status" value="1"/>
</dbReference>
<evidence type="ECO:0000313" key="3">
    <source>
        <dbReference type="Proteomes" id="UP000236291"/>
    </source>
</evidence>
<name>A0A2K3K880_TRIPR</name>
<reference evidence="2 3" key="2">
    <citation type="journal article" date="2017" name="Front. Plant Sci.">
        <title>Gene Classification and Mining of Molecular Markers Useful in Red Clover (Trifolium pratense) Breeding.</title>
        <authorList>
            <person name="Istvanek J."/>
            <person name="Dluhosova J."/>
            <person name="Dluhos P."/>
            <person name="Patkova L."/>
            <person name="Nedelnik J."/>
            <person name="Repkova J."/>
        </authorList>
    </citation>
    <scope>NUCLEOTIDE SEQUENCE [LARGE SCALE GENOMIC DNA]</scope>
    <source>
        <strain evidence="3">cv. Tatra</strain>
        <tissue evidence="2">Young leaves</tissue>
    </source>
</reference>
<feature type="domain" description="Peptidase S9 prolyl oligopeptidase catalytic" evidence="1">
    <location>
        <begin position="2"/>
        <end position="55"/>
    </location>
</feature>
<dbReference type="PANTHER" id="PTHR43056">
    <property type="entry name" value="PEPTIDASE S9 PROLYL OLIGOPEPTIDASE"/>
    <property type="match status" value="1"/>
</dbReference>
<evidence type="ECO:0000313" key="2">
    <source>
        <dbReference type="EMBL" id="PNX62482.1"/>
    </source>
</evidence>
<sequence length="74" mass="8553">VVPPSQARKIYQALKEKGVPVALVEYEGEQHGFRKAENIKYTLEQQMVFFARLIGRFNVADDITPVKIDNFDRE</sequence>
<proteinExistence type="predicted"/>